<proteinExistence type="predicted"/>
<dbReference type="InterPro" id="IPR052208">
    <property type="entry name" value="DmX-like/RAVE_component"/>
</dbReference>
<reference evidence="3 4" key="1">
    <citation type="journal article" date="2020" name="Nature">
        <title>Six reference-quality genomes reveal evolution of bat adaptations.</title>
        <authorList>
            <person name="Jebb D."/>
            <person name="Huang Z."/>
            <person name="Pippel M."/>
            <person name="Hughes G.M."/>
            <person name="Lavrichenko K."/>
            <person name="Devanna P."/>
            <person name="Winkler S."/>
            <person name="Jermiin L.S."/>
            <person name="Skirmuntt E.C."/>
            <person name="Katzourakis A."/>
            <person name="Burkitt-Gray L."/>
            <person name="Ray D.A."/>
            <person name="Sullivan K.A.M."/>
            <person name="Roscito J.G."/>
            <person name="Kirilenko B.M."/>
            <person name="Davalos L.M."/>
            <person name="Corthals A.P."/>
            <person name="Power M.L."/>
            <person name="Jones G."/>
            <person name="Ransome R.D."/>
            <person name="Dechmann D.K.N."/>
            <person name="Locatelli A.G."/>
            <person name="Puechmaille S.J."/>
            <person name="Fedrigo O."/>
            <person name="Jarvis E.D."/>
            <person name="Hiller M."/>
            <person name="Vernes S.C."/>
            <person name="Myers E.W."/>
            <person name="Teeling E.C."/>
        </authorList>
    </citation>
    <scope>NUCLEOTIDE SEQUENCE [LARGE SCALE GENOMIC DNA]</scope>
    <source>
        <strain evidence="3">Bat1K_MPI-CBG_1</strain>
    </source>
</reference>
<evidence type="ECO:0000313" key="3">
    <source>
        <dbReference type="EMBL" id="KAF6129741.1"/>
    </source>
</evidence>
<comment type="caution">
    <text evidence="3">The sequence shown here is derived from an EMBL/GenBank/DDBJ whole genome shotgun (WGS) entry which is preliminary data.</text>
</comment>
<evidence type="ECO:0000256" key="1">
    <source>
        <dbReference type="SAM" id="Phobius"/>
    </source>
</evidence>
<accession>A0A834EUF1</accession>
<evidence type="ECO:0000259" key="2">
    <source>
        <dbReference type="Pfam" id="PF12234"/>
    </source>
</evidence>
<feature type="transmembrane region" description="Helical" evidence="1">
    <location>
        <begin position="197"/>
        <end position="214"/>
    </location>
</feature>
<dbReference type="Pfam" id="PF12234">
    <property type="entry name" value="Rav1p_C"/>
    <property type="match status" value="1"/>
</dbReference>
<dbReference type="GO" id="GO:0007035">
    <property type="term" value="P:vacuolar acidification"/>
    <property type="evidence" value="ECO:0007669"/>
    <property type="project" value="TreeGrafter"/>
</dbReference>
<keyword evidence="1" id="KW-0472">Membrane</keyword>
<organism evidence="3 4">
    <name type="scientific">Phyllostomus discolor</name>
    <name type="common">pale spear-nosed bat</name>
    <dbReference type="NCBI Taxonomy" id="89673"/>
    <lineage>
        <taxon>Eukaryota</taxon>
        <taxon>Metazoa</taxon>
        <taxon>Chordata</taxon>
        <taxon>Craniata</taxon>
        <taxon>Vertebrata</taxon>
        <taxon>Euteleostomi</taxon>
        <taxon>Mammalia</taxon>
        <taxon>Eutheria</taxon>
        <taxon>Laurasiatheria</taxon>
        <taxon>Chiroptera</taxon>
        <taxon>Yangochiroptera</taxon>
        <taxon>Phyllostomidae</taxon>
        <taxon>Phyllostominae</taxon>
        <taxon>Phyllostomus</taxon>
    </lineage>
</organism>
<dbReference type="GO" id="GO:0043291">
    <property type="term" value="C:RAVE complex"/>
    <property type="evidence" value="ECO:0007669"/>
    <property type="project" value="TreeGrafter"/>
</dbReference>
<dbReference type="InterPro" id="IPR022033">
    <property type="entry name" value="Rav1p_C"/>
</dbReference>
<gene>
    <name evidence="3" type="ORF">HJG60_003922</name>
</gene>
<dbReference type="PANTHER" id="PTHR13950:SF13">
    <property type="entry name" value="DMX-LIKE PROTEIN 2"/>
    <property type="match status" value="1"/>
</dbReference>
<protein>
    <submittedName>
        <fullName evidence="3">Dmx like 2</fullName>
    </submittedName>
</protein>
<feature type="transmembrane region" description="Helical" evidence="1">
    <location>
        <begin position="162"/>
        <end position="185"/>
    </location>
</feature>
<name>A0A834EUF1_9CHIR</name>
<dbReference type="AlphaFoldDB" id="A0A834EUF1"/>
<evidence type="ECO:0000313" key="4">
    <source>
        <dbReference type="Proteomes" id="UP000664940"/>
    </source>
</evidence>
<sequence length="236" mass="27757">MKKKAVVWGLFRSQHDEKMTTFFSHNFNEDRWRKAALKNAFSLLGKQRFEQSAAFFLLAGSLKDAIEVCLEKMEDIQLAMVIARLYESEFETSSTYISILNQKVLGCQKNGSGFDCERLHPDPFLRSLAYWVMKDYTRALDTLLEQTPKEDDHHQGRLFCKFFFYCFQCIHFLFLLFFKRFYLFLKRGREEERERNISVWLLLTCPLLGTWPTAQACALTGNRTGDLWFAGQHSVH</sequence>
<feature type="domain" description="RAVE complex protein Rav1 C-terminal" evidence="2">
    <location>
        <begin position="1"/>
        <end position="149"/>
    </location>
</feature>
<keyword evidence="1" id="KW-0812">Transmembrane</keyword>
<dbReference type="PANTHER" id="PTHR13950">
    <property type="entry name" value="RABCONNECTIN-RELATED"/>
    <property type="match status" value="1"/>
</dbReference>
<dbReference type="EMBL" id="JABVXQ010000001">
    <property type="protein sequence ID" value="KAF6129741.1"/>
    <property type="molecule type" value="Genomic_DNA"/>
</dbReference>
<dbReference type="Proteomes" id="UP000664940">
    <property type="component" value="Unassembled WGS sequence"/>
</dbReference>
<keyword evidence="1" id="KW-1133">Transmembrane helix</keyword>